<proteinExistence type="predicted"/>
<dbReference type="Proteomes" id="UP001500902">
    <property type="component" value="Unassembled WGS sequence"/>
</dbReference>
<evidence type="ECO:0008006" key="3">
    <source>
        <dbReference type="Google" id="ProtNLM"/>
    </source>
</evidence>
<name>A0ABP7EL77_9ACTN</name>
<sequence>MARGKPRALSLGPGYLFLATLGAAEPMDLTTPWAAVDPAWTGLGYTNEGSEFTYELSSEPVEVAEELDPIAIALTGRNMGLNFALAEVTATNLRVAMNGGTITVGVGVVTFEPPELGQETNVKLGFESEDHSERWVYRQALSQGQIGIPRRKGAEKAMINCEFLLTKPEGLTPFKAMLEHPRRA</sequence>
<evidence type="ECO:0000313" key="2">
    <source>
        <dbReference type="Proteomes" id="UP001500902"/>
    </source>
</evidence>
<dbReference type="EMBL" id="BAAAZP010000246">
    <property type="protein sequence ID" value="GAA3720715.1"/>
    <property type="molecule type" value="Genomic_DNA"/>
</dbReference>
<organism evidence="1 2">
    <name type="scientific">Nonomuraea antimicrobica</name>
    <dbReference type="NCBI Taxonomy" id="561173"/>
    <lineage>
        <taxon>Bacteria</taxon>
        <taxon>Bacillati</taxon>
        <taxon>Actinomycetota</taxon>
        <taxon>Actinomycetes</taxon>
        <taxon>Streptosporangiales</taxon>
        <taxon>Streptosporangiaceae</taxon>
        <taxon>Nonomuraea</taxon>
    </lineage>
</organism>
<accession>A0ABP7EL77</accession>
<reference evidence="2" key="1">
    <citation type="journal article" date="2019" name="Int. J. Syst. Evol. Microbiol.">
        <title>The Global Catalogue of Microorganisms (GCM) 10K type strain sequencing project: providing services to taxonomists for standard genome sequencing and annotation.</title>
        <authorList>
            <consortium name="The Broad Institute Genomics Platform"/>
            <consortium name="The Broad Institute Genome Sequencing Center for Infectious Disease"/>
            <person name="Wu L."/>
            <person name="Ma J."/>
        </authorList>
    </citation>
    <scope>NUCLEOTIDE SEQUENCE [LARGE SCALE GENOMIC DNA]</scope>
    <source>
        <strain evidence="2">JCM 16904</strain>
    </source>
</reference>
<evidence type="ECO:0000313" key="1">
    <source>
        <dbReference type="EMBL" id="GAA3720715.1"/>
    </source>
</evidence>
<dbReference type="Pfam" id="PF25681">
    <property type="entry name" value="Phage_TTP_17"/>
    <property type="match status" value="1"/>
</dbReference>
<comment type="caution">
    <text evidence="1">The sequence shown here is derived from an EMBL/GenBank/DDBJ whole genome shotgun (WGS) entry which is preliminary data.</text>
</comment>
<dbReference type="InterPro" id="IPR058154">
    <property type="entry name" value="Bxb1_TTP-like"/>
</dbReference>
<dbReference type="RefSeq" id="WP_344897508.1">
    <property type="nucleotide sequence ID" value="NZ_BAAAZP010000246.1"/>
</dbReference>
<keyword evidence="2" id="KW-1185">Reference proteome</keyword>
<protein>
    <recommendedName>
        <fullName evidence="3">Phage tail protein</fullName>
    </recommendedName>
</protein>
<gene>
    <name evidence="1" type="ORF">GCM10022224_103410</name>
</gene>